<comment type="similarity">
    <text evidence="4">Belongs to the eIF-3 subunit C family.</text>
</comment>
<keyword evidence="9" id="KW-1185">Reference proteome</keyword>
<evidence type="ECO:0000256" key="1">
    <source>
        <dbReference type="ARBA" id="ARBA00022490"/>
    </source>
</evidence>
<accession>A0ABQ9HCV0</accession>
<reference evidence="8 9" key="1">
    <citation type="submission" date="2023-02" db="EMBL/GenBank/DDBJ databases">
        <title>LHISI_Scaffold_Assembly.</title>
        <authorList>
            <person name="Stuart O.P."/>
            <person name="Cleave R."/>
            <person name="Magrath M.J.L."/>
            <person name="Mikheyev A.S."/>
        </authorList>
    </citation>
    <scope>NUCLEOTIDE SEQUENCE [LARGE SCALE GENOMIC DNA]</scope>
    <source>
        <strain evidence="8">Daus_M_001</strain>
        <tissue evidence="8">Leg muscle</tissue>
    </source>
</reference>
<feature type="compositionally biased region" description="Basic and acidic residues" evidence="6">
    <location>
        <begin position="243"/>
        <end position="271"/>
    </location>
</feature>
<organism evidence="8 9">
    <name type="scientific">Dryococelus australis</name>
    <dbReference type="NCBI Taxonomy" id="614101"/>
    <lineage>
        <taxon>Eukaryota</taxon>
        <taxon>Metazoa</taxon>
        <taxon>Ecdysozoa</taxon>
        <taxon>Arthropoda</taxon>
        <taxon>Hexapoda</taxon>
        <taxon>Insecta</taxon>
        <taxon>Pterygota</taxon>
        <taxon>Neoptera</taxon>
        <taxon>Polyneoptera</taxon>
        <taxon>Phasmatodea</taxon>
        <taxon>Verophasmatodea</taxon>
        <taxon>Anareolatae</taxon>
        <taxon>Phasmatidae</taxon>
        <taxon>Eurycanthinae</taxon>
        <taxon>Dryococelus</taxon>
    </lineage>
</organism>
<dbReference type="PANTHER" id="PTHR13937">
    <property type="entry name" value="EUKARYOTIC TRANSLATION INITATION FACTOR 3, SUBUNIT 8 EIF3S8 -RELATED"/>
    <property type="match status" value="1"/>
</dbReference>
<name>A0ABQ9HCV0_9NEOP</name>
<feature type="domain" description="PCI" evidence="7">
    <location>
        <begin position="637"/>
        <end position="813"/>
    </location>
</feature>
<proteinExistence type="inferred from homology"/>
<sequence>MSRFFARGSDSDSETSSEEEQEVRPRKPVVAFALSDDEDDAKRVARPVKEKRYEEITGIINNIQSFKKNKDMISMLASFEDVMRVYAKAASFLVEESGCTPKFYLRCLFEMESFVSTLWADQEGRKRMSKINSKSLACLRQKLRKYIKEFEDELTTFKEEFDEIEEIETDAELEVKQQLNKLVDPELPVPDKTVQKFEDDDDDDDDDANEDSDSIDWGSSGTESESVDSEQYTSLRQQFLKKQGKDDEAKDKKEKAKEKREKDHKQRKAEESQSDGEWEMVKGGGGVYMEKDTLFSKDEEITTNVLINKVNEMFSARGKKRTDRLEQIKLFNELLNIAEANNLGIAVAIKIKLAIISSLFDYNPKVLDAMKPEHWLKLLNEYDVTLDIVLSVSDIWIQDNIPDDKEEFEKPPYLIRGCILTILERLDGEFVKILKGCDQHSHEYVNRLKDEILVTKLIRKVEKYLLRFNTDLELCRFYLIKTKHLYYKFDDDVMKQKNREIPTDSDTSIQVMDKLCKFIYVHDDDGRLRAHAILYHIFHHALHDNWFQARDLLLMSHLQETIQFSDSATQVVYNRTMAQLGLCAFRRGDVDEAHNCLAELVCSGKMKELLGQGLVMQRGYERSREREVFEKQRQMPFHMHFNLDLLECVYLVSAMLIEIPYMAAHEYDGRRRMISKVFYQLLRSSERHALTGPPESMREHVVAAAKSLRNGDSRACSDYMINEKMNVKVWFMFHNAKKMHDTLVLLIKKATLETYLMTYSKFYDSISVHYLSSMFEMRLHEVYAQINRMVADEAIAALVDDTKQLLVMHHNSQTCVQALAMQCADKLSYFVDANERILELKTANFYRGGNYRDRQNWHNQEWNRSKYD</sequence>
<dbReference type="Pfam" id="PF05470">
    <property type="entry name" value="eIF-3c_N"/>
    <property type="match status" value="1"/>
</dbReference>
<evidence type="ECO:0000259" key="7">
    <source>
        <dbReference type="PROSITE" id="PS50250"/>
    </source>
</evidence>
<feature type="compositionally biased region" description="Acidic residues" evidence="6">
    <location>
        <begin position="11"/>
        <end position="21"/>
    </location>
</feature>
<keyword evidence="1 4" id="KW-0963">Cytoplasm</keyword>
<dbReference type="InterPro" id="IPR036390">
    <property type="entry name" value="WH_DNA-bd_sf"/>
</dbReference>
<comment type="caution">
    <text evidence="8">The sequence shown here is derived from an EMBL/GenBank/DDBJ whole genome shotgun (WGS) entry which is preliminary data.</text>
</comment>
<dbReference type="InterPro" id="IPR027516">
    <property type="entry name" value="EIF3C"/>
</dbReference>
<evidence type="ECO:0000256" key="5">
    <source>
        <dbReference type="SAM" id="Coils"/>
    </source>
</evidence>
<comment type="subcellular location">
    <subcellularLocation>
        <location evidence="4">Cytoplasm</location>
    </subcellularLocation>
</comment>
<dbReference type="InterPro" id="IPR058999">
    <property type="entry name" value="EIF3CL_C"/>
</dbReference>
<dbReference type="InterPro" id="IPR008905">
    <property type="entry name" value="EIF3C_N_dom"/>
</dbReference>
<evidence type="ECO:0000313" key="8">
    <source>
        <dbReference type="EMBL" id="KAJ8882116.1"/>
    </source>
</evidence>
<dbReference type="InterPro" id="IPR000717">
    <property type="entry name" value="PCI_dom"/>
</dbReference>
<feature type="compositionally biased region" description="Acidic residues" evidence="6">
    <location>
        <begin position="198"/>
        <end position="214"/>
    </location>
</feature>
<feature type="region of interest" description="Disordered" evidence="6">
    <location>
        <begin position="1"/>
        <end position="29"/>
    </location>
</feature>
<keyword evidence="3 4" id="KW-0648">Protein biosynthesis</keyword>
<dbReference type="HAMAP" id="MF_03002">
    <property type="entry name" value="eIF3c"/>
    <property type="match status" value="1"/>
</dbReference>
<keyword evidence="2 4" id="KW-0396">Initiation factor</keyword>
<feature type="compositionally biased region" description="Polar residues" evidence="6">
    <location>
        <begin position="217"/>
        <end position="237"/>
    </location>
</feature>
<keyword evidence="5" id="KW-0175">Coiled coil</keyword>
<gene>
    <name evidence="8" type="ORF">PR048_018604</name>
</gene>
<comment type="function">
    <text evidence="4">Component of the eukaryotic translation initiation factor 3 (eIF-3) complex, which is involved in protein synthesis of a specialized repertoire of mRNAs and, together with other initiation factors, stimulates binding of mRNA and methionyl-tRNAi to the 40S ribosome. The eIF-3 complex specifically targets and initiates translation of a subset of mRNAs involved in cell proliferation.</text>
</comment>
<protein>
    <recommendedName>
        <fullName evidence="4">Eukaryotic translation initiation factor 3 subunit C</fullName>
        <shortName evidence="4">eIF3c</shortName>
    </recommendedName>
    <alternativeName>
        <fullName evidence="4">Eukaryotic translation initiation factor 3 subunit 8</fullName>
    </alternativeName>
</protein>
<evidence type="ECO:0000256" key="3">
    <source>
        <dbReference type="ARBA" id="ARBA00022917"/>
    </source>
</evidence>
<evidence type="ECO:0000256" key="4">
    <source>
        <dbReference type="HAMAP-Rule" id="MF_03002"/>
    </source>
</evidence>
<feature type="coiled-coil region" evidence="5">
    <location>
        <begin position="140"/>
        <end position="167"/>
    </location>
</feature>
<dbReference type="PANTHER" id="PTHR13937:SF0">
    <property type="entry name" value="EUKARYOTIC TRANSLATION INITIATION FACTOR 3 SUBUNIT C-RELATED"/>
    <property type="match status" value="1"/>
</dbReference>
<dbReference type="PROSITE" id="PS50250">
    <property type="entry name" value="PCI"/>
    <property type="match status" value="1"/>
</dbReference>
<dbReference type="SUPFAM" id="SSF46785">
    <property type="entry name" value="Winged helix' DNA-binding domain"/>
    <property type="match status" value="1"/>
</dbReference>
<comment type="subunit">
    <text evidence="4">Component of the eukaryotic translation initiation factor 3 (eIF-3) complex.</text>
</comment>
<dbReference type="EMBL" id="JARBHB010000006">
    <property type="protein sequence ID" value="KAJ8882116.1"/>
    <property type="molecule type" value="Genomic_DNA"/>
</dbReference>
<dbReference type="Pfam" id="PF26569">
    <property type="entry name" value="EIF3CL_C"/>
    <property type="match status" value="1"/>
</dbReference>
<evidence type="ECO:0000256" key="6">
    <source>
        <dbReference type="SAM" id="MobiDB-lite"/>
    </source>
</evidence>
<evidence type="ECO:0000313" key="9">
    <source>
        <dbReference type="Proteomes" id="UP001159363"/>
    </source>
</evidence>
<dbReference type="Proteomes" id="UP001159363">
    <property type="component" value="Chromosome 5"/>
</dbReference>
<evidence type="ECO:0000256" key="2">
    <source>
        <dbReference type="ARBA" id="ARBA00022540"/>
    </source>
</evidence>
<feature type="region of interest" description="Disordered" evidence="6">
    <location>
        <begin position="181"/>
        <end position="283"/>
    </location>
</feature>
<dbReference type="Pfam" id="PF01399">
    <property type="entry name" value="PCI"/>
    <property type="match status" value="1"/>
</dbReference>